<evidence type="ECO:0000313" key="2">
    <source>
        <dbReference type="Proteomes" id="UP000284908"/>
    </source>
</evidence>
<dbReference type="PANTHER" id="PTHR35370">
    <property type="entry name" value="CYTOPLASMIC PROTEIN-RELATED-RELATED"/>
    <property type="match status" value="1"/>
</dbReference>
<dbReference type="RefSeq" id="WP_120134910.1">
    <property type="nucleotide sequence ID" value="NZ_RAHH01000037.1"/>
</dbReference>
<dbReference type="NCBIfam" id="TIGR03359">
    <property type="entry name" value="VI_chp_6"/>
    <property type="match status" value="1"/>
</dbReference>
<sequence length="598" mass="67798">MDRLLPYYQKELAFLKQHGKAFASRFPKIARRLGMIDGESEDPHVERIIESFALLTSRIHQRLDDDMPEVTEALLTTLAPQFLRAMPSTCIVSIAPNHQTTGMTCKNTLAAGTQLFSRHIDEGVCQFQTVYPIELLPLTVKNASLNFEKNDLNWHLDLSFQVWSGAAMAGGPLRLFLHGPNNAVNILYTLLCSAVETLTLYHEDRVYTLNKGAVKSVGFQQQESLIKQDPRVLPIHVLLQDYFFFPQKFHFLDIQLPDEFNGKSNDTFRLAFVFSRSHLNHSLEKLAGIIDADFFQLHCSPAINLFTQRAEPITLTENTAEYPVIPDIRYQQQVDVWAINHVFVQCKQDNDIAVYPVHPLFGIDHSRLEGSAEIYWQSFVRETLTSKGTDSKAFIAFANRNMKPSTPQADIITISLTCTNHNIPNQMKNGHPEGDFDSDLPLAGLKINALSRPTRPVPPPAKSALRWQLISQLSLNHMLLSGSQGVDVLRETLMLYNFHNQPAITHIINMILQLEVEPIVARLVAHDPCSLARGIALTLTFSHEALNEPEYYLLCCFLEQFLGLYSPVNSFTRVTTLIEHEEHTRHVWPIRAGKLSWI</sequence>
<keyword evidence="2" id="KW-1185">Reference proteome</keyword>
<dbReference type="Proteomes" id="UP000284908">
    <property type="component" value="Unassembled WGS sequence"/>
</dbReference>
<dbReference type="InterPro" id="IPR010272">
    <property type="entry name" value="T6SS_TssF"/>
</dbReference>
<reference evidence="1 2" key="1">
    <citation type="submission" date="2018-09" db="EMBL/GenBank/DDBJ databases">
        <authorList>
            <person name="Le Fleche-Mateos A."/>
        </authorList>
    </citation>
    <scope>NUCLEOTIDE SEQUENCE [LARGE SCALE GENOMIC DNA]</scope>
    <source>
        <strain evidence="1 2">DSM 27399</strain>
    </source>
</reference>
<dbReference type="PANTHER" id="PTHR35370:SF1">
    <property type="entry name" value="TYPE VI SECRETION SYSTEM COMPONENT TSSF1"/>
    <property type="match status" value="1"/>
</dbReference>
<organism evidence="1 2">
    <name type="scientific">Rahnella woolbedingensis</name>
    <dbReference type="NCBI Taxonomy" id="1510574"/>
    <lineage>
        <taxon>Bacteria</taxon>
        <taxon>Pseudomonadati</taxon>
        <taxon>Pseudomonadota</taxon>
        <taxon>Gammaproteobacteria</taxon>
        <taxon>Enterobacterales</taxon>
        <taxon>Yersiniaceae</taxon>
        <taxon>Rahnella</taxon>
    </lineage>
</organism>
<dbReference type="AlphaFoldDB" id="A0A419N336"/>
<name>A0A419N336_9GAMM</name>
<protein>
    <submittedName>
        <fullName evidence="1">Type VI secretion system baseplate subunit TssF</fullName>
    </submittedName>
</protein>
<comment type="caution">
    <text evidence="1">The sequence shown here is derived from an EMBL/GenBank/DDBJ whole genome shotgun (WGS) entry which is preliminary data.</text>
</comment>
<proteinExistence type="predicted"/>
<dbReference type="PIRSF" id="PIRSF028304">
    <property type="entry name" value="UCP028304"/>
    <property type="match status" value="1"/>
</dbReference>
<dbReference type="Pfam" id="PF05947">
    <property type="entry name" value="T6SS_TssF"/>
    <property type="match status" value="1"/>
</dbReference>
<evidence type="ECO:0000313" key="1">
    <source>
        <dbReference type="EMBL" id="RJT36252.1"/>
    </source>
</evidence>
<gene>
    <name evidence="1" type="primary">tssF</name>
    <name evidence="1" type="ORF">D6C13_22545</name>
</gene>
<dbReference type="EMBL" id="RAHH01000037">
    <property type="protein sequence ID" value="RJT36252.1"/>
    <property type="molecule type" value="Genomic_DNA"/>
</dbReference>
<accession>A0A419N336</accession>
<dbReference type="OrthoDB" id="9763676at2"/>